<organism evidence="2 3">
    <name type="scientific">Callithrix jacchus</name>
    <name type="common">White-tufted-ear marmoset</name>
    <name type="synonym">Simia Jacchus</name>
    <dbReference type="NCBI Taxonomy" id="9483"/>
    <lineage>
        <taxon>Eukaryota</taxon>
        <taxon>Metazoa</taxon>
        <taxon>Chordata</taxon>
        <taxon>Craniata</taxon>
        <taxon>Vertebrata</taxon>
        <taxon>Euteleostomi</taxon>
        <taxon>Mammalia</taxon>
        <taxon>Eutheria</taxon>
        <taxon>Euarchontoglires</taxon>
        <taxon>Primates</taxon>
        <taxon>Haplorrhini</taxon>
        <taxon>Platyrrhini</taxon>
        <taxon>Cebidae</taxon>
        <taxon>Callitrichinae</taxon>
        <taxon>Callithrix</taxon>
        <taxon>Callithrix</taxon>
    </lineage>
</organism>
<feature type="region of interest" description="Disordered" evidence="1">
    <location>
        <begin position="34"/>
        <end position="67"/>
    </location>
</feature>
<gene>
    <name evidence="2" type="primary">SPMAP2</name>
</gene>
<dbReference type="Proteomes" id="UP000008225">
    <property type="component" value="Chromosome 22"/>
</dbReference>
<evidence type="ECO:0000256" key="1">
    <source>
        <dbReference type="SAM" id="MobiDB-lite"/>
    </source>
</evidence>
<protein>
    <submittedName>
        <fullName evidence="2">Sperm microtubule associated protein 2</fullName>
    </submittedName>
</protein>
<dbReference type="GeneTree" id="ENSGT00940000154630"/>
<evidence type="ECO:0000313" key="2">
    <source>
        <dbReference type="Ensembl" id="ENSCJAP00000076934.2"/>
    </source>
</evidence>
<dbReference type="Bgee" id="ENSCJAG00000056187">
    <property type="expression patterns" value="Expressed in ovary"/>
</dbReference>
<dbReference type="AlphaFoldDB" id="A0A5F4WH34"/>
<accession>A0A5F4WH34</accession>
<reference evidence="2" key="2">
    <citation type="submission" date="2025-08" db="UniProtKB">
        <authorList>
            <consortium name="Ensembl"/>
        </authorList>
    </citation>
    <scope>IDENTIFICATION</scope>
</reference>
<reference evidence="2" key="3">
    <citation type="submission" date="2025-09" db="UniProtKB">
        <authorList>
            <consortium name="Ensembl"/>
        </authorList>
    </citation>
    <scope>IDENTIFICATION</scope>
</reference>
<sequence length="137" mass="15641">VARARKKRRRRRLRELAEPKRDWQVVKDRCPGYPGQPKWQSPAPVFSSCQSRRSRPPCRKSGTPCRNPSHMCRTITASFTWPCPKLSRTSAFLTEILAGRCWMSPRRWWPAPASSPWPGPKCARASMRATTGVPSPL</sequence>
<dbReference type="Ensembl" id="ENSCJAT00000091293.2">
    <property type="protein sequence ID" value="ENSCJAP00000076934.2"/>
    <property type="gene ID" value="ENSCJAG00000040326.3"/>
</dbReference>
<evidence type="ECO:0000313" key="3">
    <source>
        <dbReference type="Proteomes" id="UP000008225"/>
    </source>
</evidence>
<proteinExistence type="predicted"/>
<feature type="compositionally biased region" description="Polar residues" evidence="1">
    <location>
        <begin position="128"/>
        <end position="137"/>
    </location>
</feature>
<dbReference type="InParanoid" id="A0A5F4WH34"/>
<keyword evidence="3" id="KW-1185">Reference proteome</keyword>
<name>A0A5F4WH34_CALJA</name>
<feature type="region of interest" description="Disordered" evidence="1">
    <location>
        <begin position="116"/>
        <end position="137"/>
    </location>
</feature>
<reference evidence="2" key="1">
    <citation type="submission" date="2009-03" db="EMBL/GenBank/DDBJ databases">
        <authorList>
            <person name="Warren W."/>
            <person name="Ye L."/>
            <person name="Minx P."/>
            <person name="Worley K."/>
            <person name="Gibbs R."/>
            <person name="Wilson R.K."/>
        </authorList>
    </citation>
    <scope>NUCLEOTIDE SEQUENCE [LARGE SCALE GENOMIC DNA]</scope>
</reference>